<evidence type="ECO:0000256" key="1">
    <source>
        <dbReference type="ARBA" id="ARBA00001957"/>
    </source>
</evidence>
<dbReference type="Pfam" id="PF00550">
    <property type="entry name" value="PP-binding"/>
    <property type="match status" value="1"/>
</dbReference>
<accession>A0A8J7KPV0</accession>
<dbReference type="GO" id="GO:0008610">
    <property type="term" value="P:lipid biosynthetic process"/>
    <property type="evidence" value="ECO:0007669"/>
    <property type="project" value="UniProtKB-ARBA"/>
</dbReference>
<proteinExistence type="predicted"/>
<dbReference type="GO" id="GO:0043041">
    <property type="term" value="P:amino acid activation for nonribosomal peptide biosynthetic process"/>
    <property type="evidence" value="ECO:0007669"/>
    <property type="project" value="TreeGrafter"/>
</dbReference>
<dbReference type="InterPro" id="IPR006162">
    <property type="entry name" value="Ppantetheine_attach_site"/>
</dbReference>
<dbReference type="GO" id="GO:0003824">
    <property type="term" value="F:catalytic activity"/>
    <property type="evidence" value="ECO:0007669"/>
    <property type="project" value="InterPro"/>
</dbReference>
<dbReference type="FunFam" id="1.10.1200.10:FF:000005">
    <property type="entry name" value="Nonribosomal peptide synthetase 1"/>
    <property type="match status" value="1"/>
</dbReference>
<sequence length="537" mass="58569">MTHTQDLDVFVVPASYAQERVWFASQMAQDVPLYHVTDKIPLPYALSFEQIRDAIALVCERHETMRTSFRVDEGVLMQVVHPHVDLPVAELDLRSHPNPAGRIEELYADLTNVELSLVDPPLWRATLIRRGETDWMMLFVAHHTLIDFVAEVNLRTELFEVCAAMVAGREAVLPDLPIQYADHAVWQRDRMEGGRLAELTAFWRAELADLPMVHGLPASRARPADRTFAGDDIVFPLGEKIITGVPALARTAGATPFMVMLAGYAALVHQLSGATDVVVGVPVAGRDAPEVRPLIGMFVNMVVSRVDVSGDPTFTELLGRVRDRLLTAWDYQDMPFQKLVEVLGAHRAPGVPPVYQLGFNYLDLGFSGRAAAAEDDLLLEISEGLGRVEYSTDVFTAADAQAIADGYVTLMSAVIADPTARLSTLATVARPADPVAETPADEQAHEFVAPRTAAEELVAEVWTEVLGVARIGALDNFFTLGGHSLLALRVIARISAAIEIDLPIQAFFVDTTVAGVAAQVEAILLQDMDDNEAEGTP</sequence>
<dbReference type="GO" id="GO:0044550">
    <property type="term" value="P:secondary metabolite biosynthetic process"/>
    <property type="evidence" value="ECO:0007669"/>
    <property type="project" value="TreeGrafter"/>
</dbReference>
<dbReference type="CDD" id="cd19531">
    <property type="entry name" value="LCL_NRPS-like"/>
    <property type="match status" value="1"/>
</dbReference>
<dbReference type="InterPro" id="IPR020806">
    <property type="entry name" value="PKS_PP-bd"/>
</dbReference>
<dbReference type="GO" id="GO:0005829">
    <property type="term" value="C:cytosol"/>
    <property type="evidence" value="ECO:0007669"/>
    <property type="project" value="TreeGrafter"/>
</dbReference>
<dbReference type="SUPFAM" id="SSF47336">
    <property type="entry name" value="ACP-like"/>
    <property type="match status" value="1"/>
</dbReference>
<dbReference type="Gene3D" id="3.30.559.30">
    <property type="entry name" value="Nonribosomal peptide synthetase, condensation domain"/>
    <property type="match status" value="1"/>
</dbReference>
<dbReference type="RefSeq" id="WP_197003658.1">
    <property type="nucleotide sequence ID" value="NZ_BONS01000016.1"/>
</dbReference>
<dbReference type="InterPro" id="IPR036736">
    <property type="entry name" value="ACP-like_sf"/>
</dbReference>
<dbReference type="PROSITE" id="PS50075">
    <property type="entry name" value="CARRIER"/>
    <property type="match status" value="1"/>
</dbReference>
<evidence type="ECO:0000256" key="2">
    <source>
        <dbReference type="ARBA" id="ARBA00022450"/>
    </source>
</evidence>
<dbReference type="SMART" id="SM00823">
    <property type="entry name" value="PKS_PP"/>
    <property type="match status" value="1"/>
</dbReference>
<evidence type="ECO:0000259" key="4">
    <source>
        <dbReference type="PROSITE" id="PS50075"/>
    </source>
</evidence>
<feature type="domain" description="Carrier" evidence="4">
    <location>
        <begin position="449"/>
        <end position="524"/>
    </location>
</feature>
<dbReference type="InterPro" id="IPR029058">
    <property type="entry name" value="AB_hydrolase_fold"/>
</dbReference>
<dbReference type="InterPro" id="IPR001242">
    <property type="entry name" value="Condensation_dom"/>
</dbReference>
<dbReference type="PANTHER" id="PTHR45527">
    <property type="entry name" value="NONRIBOSOMAL PEPTIDE SYNTHETASE"/>
    <property type="match status" value="1"/>
</dbReference>
<name>A0A8J7KPV0_9ACTN</name>
<dbReference type="AlphaFoldDB" id="A0A8J7KPV0"/>
<dbReference type="PROSITE" id="PS00012">
    <property type="entry name" value="PHOSPHOPANTETHEINE"/>
    <property type="match status" value="1"/>
</dbReference>
<protein>
    <recommendedName>
        <fullName evidence="4">Carrier domain-containing protein</fullName>
    </recommendedName>
</protein>
<dbReference type="InterPro" id="IPR023213">
    <property type="entry name" value="CAT-like_dom_sf"/>
</dbReference>
<reference evidence="5" key="1">
    <citation type="submission" date="2020-11" db="EMBL/GenBank/DDBJ databases">
        <title>Sequencing the genomes of 1000 actinobacteria strains.</title>
        <authorList>
            <person name="Klenk H.-P."/>
        </authorList>
    </citation>
    <scope>NUCLEOTIDE SEQUENCE</scope>
    <source>
        <strain evidence="5">DSM 45356</strain>
    </source>
</reference>
<dbReference type="EMBL" id="JADOUF010000001">
    <property type="protein sequence ID" value="MBG6136722.1"/>
    <property type="molecule type" value="Genomic_DNA"/>
</dbReference>
<evidence type="ECO:0000313" key="5">
    <source>
        <dbReference type="EMBL" id="MBG6136722.1"/>
    </source>
</evidence>
<organism evidence="5 6">
    <name type="scientific">Longispora fulva</name>
    <dbReference type="NCBI Taxonomy" id="619741"/>
    <lineage>
        <taxon>Bacteria</taxon>
        <taxon>Bacillati</taxon>
        <taxon>Actinomycetota</taxon>
        <taxon>Actinomycetes</taxon>
        <taxon>Micromonosporales</taxon>
        <taxon>Micromonosporaceae</taxon>
        <taxon>Longispora</taxon>
    </lineage>
</organism>
<comment type="cofactor">
    <cofactor evidence="1">
        <name>pantetheine 4'-phosphate</name>
        <dbReference type="ChEBI" id="CHEBI:47942"/>
    </cofactor>
</comment>
<dbReference type="GO" id="GO:0031177">
    <property type="term" value="F:phosphopantetheine binding"/>
    <property type="evidence" value="ECO:0007669"/>
    <property type="project" value="InterPro"/>
</dbReference>
<keyword evidence="6" id="KW-1185">Reference proteome</keyword>
<dbReference type="Gene3D" id="3.30.559.10">
    <property type="entry name" value="Chloramphenicol acetyltransferase-like domain"/>
    <property type="match status" value="1"/>
</dbReference>
<dbReference type="SUPFAM" id="SSF52777">
    <property type="entry name" value="CoA-dependent acyltransferases"/>
    <property type="match status" value="2"/>
</dbReference>
<evidence type="ECO:0000313" key="6">
    <source>
        <dbReference type="Proteomes" id="UP000622552"/>
    </source>
</evidence>
<keyword evidence="2" id="KW-0596">Phosphopantetheine</keyword>
<gene>
    <name evidence="5" type="ORF">IW245_002916</name>
</gene>
<dbReference type="PANTHER" id="PTHR45527:SF1">
    <property type="entry name" value="FATTY ACID SYNTHASE"/>
    <property type="match status" value="1"/>
</dbReference>
<comment type="caution">
    <text evidence="5">The sequence shown here is derived from an EMBL/GenBank/DDBJ whole genome shotgun (WGS) entry which is preliminary data.</text>
</comment>
<dbReference type="Proteomes" id="UP000622552">
    <property type="component" value="Unassembled WGS sequence"/>
</dbReference>
<evidence type="ECO:0000256" key="3">
    <source>
        <dbReference type="ARBA" id="ARBA00022553"/>
    </source>
</evidence>
<keyword evidence="3" id="KW-0597">Phosphoprotein</keyword>
<dbReference type="InterPro" id="IPR009081">
    <property type="entry name" value="PP-bd_ACP"/>
</dbReference>
<dbReference type="Gene3D" id="3.40.50.1820">
    <property type="entry name" value="alpha/beta hydrolase"/>
    <property type="match status" value="1"/>
</dbReference>
<dbReference type="Pfam" id="PF00668">
    <property type="entry name" value="Condensation"/>
    <property type="match status" value="1"/>
</dbReference>